<feature type="transmembrane region" description="Helical" evidence="8">
    <location>
        <begin position="146"/>
        <end position="166"/>
    </location>
</feature>
<dbReference type="Gene3D" id="1.10.3470.10">
    <property type="entry name" value="ABC transporter involved in vitamin B12 uptake, BtuC"/>
    <property type="match status" value="1"/>
</dbReference>
<gene>
    <name evidence="9" type="ORF">MT2528_1084</name>
    <name evidence="10" type="ORF">NVI5450_1055</name>
</gene>
<evidence type="ECO:0000313" key="12">
    <source>
        <dbReference type="Proteomes" id="UP000183794"/>
    </source>
</evidence>
<accession>A0A1K9Z373</accession>
<evidence type="ECO:0000256" key="3">
    <source>
        <dbReference type="ARBA" id="ARBA00022448"/>
    </source>
</evidence>
<reference evidence="9 11" key="1">
    <citation type="submission" date="2016-11" db="EMBL/GenBank/DDBJ databases">
        <authorList>
            <person name="Klemetsen T."/>
        </authorList>
    </citation>
    <scope>NUCLEOTIDE SEQUENCE [LARGE SCALE GENOMIC DNA]</scope>
    <source>
        <strain evidence="9">MT 2528</strain>
    </source>
</reference>
<dbReference type="InterPro" id="IPR037294">
    <property type="entry name" value="ABC_BtuC-like"/>
</dbReference>
<feature type="transmembrane region" description="Helical" evidence="8">
    <location>
        <begin position="172"/>
        <end position="189"/>
    </location>
</feature>
<feature type="transmembrane region" description="Helical" evidence="8">
    <location>
        <begin position="237"/>
        <end position="265"/>
    </location>
</feature>
<name>A0A1K9Z373_9GAMM</name>
<feature type="transmembrane region" description="Helical" evidence="8">
    <location>
        <begin position="305"/>
        <end position="324"/>
    </location>
</feature>
<dbReference type="Pfam" id="PF01032">
    <property type="entry name" value="FecCD"/>
    <property type="match status" value="1"/>
</dbReference>
<evidence type="ECO:0000256" key="8">
    <source>
        <dbReference type="SAM" id="Phobius"/>
    </source>
</evidence>
<evidence type="ECO:0000256" key="7">
    <source>
        <dbReference type="ARBA" id="ARBA00023136"/>
    </source>
</evidence>
<feature type="transmembrane region" description="Helical" evidence="8">
    <location>
        <begin position="196"/>
        <end position="217"/>
    </location>
</feature>
<dbReference type="PANTHER" id="PTHR30472:SF67">
    <property type="entry name" value="PERMEASE OF ABC TRANSPORTER-RELATED"/>
    <property type="match status" value="1"/>
</dbReference>
<dbReference type="PANTHER" id="PTHR30472">
    <property type="entry name" value="FERRIC ENTEROBACTIN TRANSPORT SYSTEM PERMEASE PROTEIN"/>
    <property type="match status" value="1"/>
</dbReference>
<keyword evidence="6 8" id="KW-1133">Transmembrane helix</keyword>
<keyword evidence="4" id="KW-1003">Cell membrane</keyword>
<keyword evidence="7 8" id="KW-0472">Membrane</keyword>
<feature type="transmembrane region" description="Helical" evidence="8">
    <location>
        <begin position="84"/>
        <end position="104"/>
    </location>
</feature>
<keyword evidence="11" id="KW-1185">Reference proteome</keyword>
<feature type="transmembrane region" description="Helical" evidence="8">
    <location>
        <begin position="116"/>
        <end position="134"/>
    </location>
</feature>
<dbReference type="EMBL" id="FPLD01000036">
    <property type="protein sequence ID" value="SGY89947.1"/>
    <property type="molecule type" value="Genomic_DNA"/>
</dbReference>
<dbReference type="InterPro" id="IPR000522">
    <property type="entry name" value="ABC_transptr_permease_BtuC"/>
</dbReference>
<dbReference type="EMBL" id="FPLJ01000031">
    <property type="protein sequence ID" value="SGY86634.1"/>
    <property type="molecule type" value="Genomic_DNA"/>
</dbReference>
<dbReference type="SUPFAM" id="SSF81345">
    <property type="entry name" value="ABC transporter involved in vitamin B12 uptake, BtuC"/>
    <property type="match status" value="1"/>
</dbReference>
<evidence type="ECO:0000256" key="6">
    <source>
        <dbReference type="ARBA" id="ARBA00022989"/>
    </source>
</evidence>
<feature type="transmembrane region" description="Helical" evidence="8">
    <location>
        <begin position="55"/>
        <end position="72"/>
    </location>
</feature>
<dbReference type="AlphaFoldDB" id="A0A1K9Z373"/>
<dbReference type="GO" id="GO:0033214">
    <property type="term" value="P:siderophore-iron import into cell"/>
    <property type="evidence" value="ECO:0007669"/>
    <property type="project" value="TreeGrafter"/>
</dbReference>
<dbReference type="Proteomes" id="UP000182660">
    <property type="component" value="Unassembled WGS sequence"/>
</dbReference>
<dbReference type="FunFam" id="1.10.3470.10:FF:000001">
    <property type="entry name" value="Vitamin B12 ABC transporter permease BtuC"/>
    <property type="match status" value="1"/>
</dbReference>
<evidence type="ECO:0000313" key="9">
    <source>
        <dbReference type="EMBL" id="SGY86634.1"/>
    </source>
</evidence>
<evidence type="ECO:0000256" key="4">
    <source>
        <dbReference type="ARBA" id="ARBA00022475"/>
    </source>
</evidence>
<evidence type="ECO:0000256" key="2">
    <source>
        <dbReference type="ARBA" id="ARBA00007935"/>
    </source>
</evidence>
<keyword evidence="3" id="KW-0813">Transport</keyword>
<dbReference type="GO" id="GO:0005886">
    <property type="term" value="C:plasma membrane"/>
    <property type="evidence" value="ECO:0007669"/>
    <property type="project" value="UniProtKB-SubCell"/>
</dbReference>
<evidence type="ECO:0000256" key="5">
    <source>
        <dbReference type="ARBA" id="ARBA00022692"/>
    </source>
</evidence>
<sequence length="326" mass="34594">MLLISIAVSTTFGSSVLKIQTITSIIINKLIPDSINVIWSKGQESIVWFIRLPRILLAVLVGAGLALVGTCLQAVTRNPMADPYLFGASAGASLGAVSVILYAGTFVTSFNNTFNIPIAAFIGAFSSMLMVLYLAKKGSSLSQHKLILSGVAIHFMLMSITNYLIFSGDQKIAGSAIFWMLGGLGAAQWSQLIYPLLALCFALPIMLSWANSLNAIMAGDETAITLGVNVNRMRFMVFLLCAILTGTMVAFSGAIGFVGLMVPHIVRIFVGADNNKVLPISALVGALLLVWADALARTIIAPQDLPVGIVTSVIGGAFFIYLMAKK</sequence>
<dbReference type="CDD" id="cd06550">
    <property type="entry name" value="TM_ABC_iron-siderophores_like"/>
    <property type="match status" value="1"/>
</dbReference>
<proteinExistence type="inferred from homology"/>
<evidence type="ECO:0000256" key="1">
    <source>
        <dbReference type="ARBA" id="ARBA00004651"/>
    </source>
</evidence>
<evidence type="ECO:0000313" key="11">
    <source>
        <dbReference type="Proteomes" id="UP000182660"/>
    </source>
</evidence>
<feature type="transmembrane region" description="Helical" evidence="8">
    <location>
        <begin position="277"/>
        <end position="299"/>
    </location>
</feature>
<comment type="subcellular location">
    <subcellularLocation>
        <location evidence="1">Cell membrane</location>
        <topology evidence="1">Multi-pass membrane protein</topology>
    </subcellularLocation>
</comment>
<dbReference type="Proteomes" id="UP000183794">
    <property type="component" value="Unassembled WGS sequence"/>
</dbReference>
<keyword evidence="5 8" id="KW-0812">Transmembrane</keyword>
<reference evidence="10 12" key="2">
    <citation type="submission" date="2016-11" db="EMBL/GenBank/DDBJ databases">
        <authorList>
            <person name="Jaros S."/>
            <person name="Januszkiewicz K."/>
            <person name="Wedrychowicz H."/>
        </authorList>
    </citation>
    <scope>NUCLEOTIDE SEQUENCE [LARGE SCALE GENOMIC DNA]</scope>
    <source>
        <strain evidence="10">NVI 5450</strain>
    </source>
</reference>
<organism evidence="10 12">
    <name type="scientific">Moritella viscosa</name>
    <dbReference type="NCBI Taxonomy" id="80854"/>
    <lineage>
        <taxon>Bacteria</taxon>
        <taxon>Pseudomonadati</taxon>
        <taxon>Pseudomonadota</taxon>
        <taxon>Gammaproteobacteria</taxon>
        <taxon>Alteromonadales</taxon>
        <taxon>Moritellaceae</taxon>
        <taxon>Moritella</taxon>
    </lineage>
</organism>
<evidence type="ECO:0000313" key="10">
    <source>
        <dbReference type="EMBL" id="SGY89947.1"/>
    </source>
</evidence>
<comment type="similarity">
    <text evidence="2">Belongs to the binding-protein-dependent transport system permease family. FecCD subfamily.</text>
</comment>
<dbReference type="GO" id="GO:0022857">
    <property type="term" value="F:transmembrane transporter activity"/>
    <property type="evidence" value="ECO:0007669"/>
    <property type="project" value="InterPro"/>
</dbReference>
<protein>
    <submittedName>
        <fullName evidence="10">Haemin ABC transporter, permease protein, putative</fullName>
    </submittedName>
</protein>